<gene>
    <name evidence="1" type="ORF">ENT08_11130</name>
</gene>
<comment type="caution">
    <text evidence="1">The sequence shown here is derived from an EMBL/GenBank/DDBJ whole genome shotgun (WGS) entry which is preliminary data.</text>
</comment>
<sequence>MEAIRSKSQSLVSHVFQEVQDRERPPEGHADLSLRVSLKTHLPGYYLLALEGSPHGQPTYTFVVNIDGQAQTYEVQGRLEEGPAVDDQGPVSSEKGLGMKYVLERNFRLKAGRHRIFLGIPGDHYVKEVEVTLGEGESYLLEFKPHYRRYTRGREAFENGLFDYTALLRKI</sequence>
<accession>A0A7V4GAB9</accession>
<protein>
    <submittedName>
        <fullName evidence="1">Uncharacterized protein</fullName>
    </submittedName>
</protein>
<name>A0A7V4GAB9_9BACT</name>
<reference evidence="1" key="1">
    <citation type="journal article" date="2020" name="mSystems">
        <title>Genome- and Community-Level Interaction Insights into Carbon Utilization and Element Cycling Functions of Hydrothermarchaeota in Hydrothermal Sediment.</title>
        <authorList>
            <person name="Zhou Z."/>
            <person name="Liu Y."/>
            <person name="Xu W."/>
            <person name="Pan J."/>
            <person name="Luo Z.H."/>
            <person name="Li M."/>
        </authorList>
    </citation>
    <scope>NUCLEOTIDE SEQUENCE [LARGE SCALE GENOMIC DNA]</scope>
    <source>
        <strain evidence="1">SpSt-548</strain>
    </source>
</reference>
<organism evidence="1">
    <name type="scientific">Desulfobacca acetoxidans</name>
    <dbReference type="NCBI Taxonomy" id="60893"/>
    <lineage>
        <taxon>Bacteria</taxon>
        <taxon>Pseudomonadati</taxon>
        <taxon>Thermodesulfobacteriota</taxon>
        <taxon>Desulfobaccia</taxon>
        <taxon>Desulfobaccales</taxon>
        <taxon>Desulfobaccaceae</taxon>
        <taxon>Desulfobacca</taxon>
    </lineage>
</organism>
<proteinExistence type="predicted"/>
<dbReference type="EMBL" id="DSXI01000662">
    <property type="protein sequence ID" value="HGS06264.1"/>
    <property type="molecule type" value="Genomic_DNA"/>
</dbReference>
<dbReference type="AlphaFoldDB" id="A0A7V4GAB9"/>
<evidence type="ECO:0000313" key="1">
    <source>
        <dbReference type="EMBL" id="HGS06264.1"/>
    </source>
</evidence>